<evidence type="ECO:0000313" key="2">
    <source>
        <dbReference type="Proteomes" id="UP000076407"/>
    </source>
</evidence>
<organism evidence="1 2">
    <name type="scientific">Anopheles quadriannulatus</name>
    <name type="common">Mosquito</name>
    <dbReference type="NCBI Taxonomy" id="34691"/>
    <lineage>
        <taxon>Eukaryota</taxon>
        <taxon>Metazoa</taxon>
        <taxon>Ecdysozoa</taxon>
        <taxon>Arthropoda</taxon>
        <taxon>Hexapoda</taxon>
        <taxon>Insecta</taxon>
        <taxon>Pterygota</taxon>
        <taxon>Neoptera</taxon>
        <taxon>Endopterygota</taxon>
        <taxon>Diptera</taxon>
        <taxon>Nematocera</taxon>
        <taxon>Culicoidea</taxon>
        <taxon>Culicidae</taxon>
        <taxon>Anophelinae</taxon>
        <taxon>Anopheles</taxon>
    </lineage>
</organism>
<dbReference type="AlphaFoldDB" id="A0A182XDD5"/>
<sequence length="74" mass="8239">MYSTAADSRACESSRWMSWAHSTLPQWPCWNSSSNRASCTAFSIEMYRSAQAIVKMMDLIVSTANTNPCRAAVL</sequence>
<accession>A0A182XDD5</accession>
<dbReference type="Proteomes" id="UP000076407">
    <property type="component" value="Unassembled WGS sequence"/>
</dbReference>
<keyword evidence="2" id="KW-1185">Reference proteome</keyword>
<name>A0A182XDD5_ANOQN</name>
<evidence type="ECO:0000313" key="1">
    <source>
        <dbReference type="EnsemblMetazoa" id="AQUA007836-PA"/>
    </source>
</evidence>
<proteinExistence type="predicted"/>
<dbReference type="EnsemblMetazoa" id="AQUA007836-RA">
    <property type="protein sequence ID" value="AQUA007836-PA"/>
    <property type="gene ID" value="AQUA007836"/>
</dbReference>
<reference evidence="1" key="1">
    <citation type="submission" date="2020-05" db="UniProtKB">
        <authorList>
            <consortium name="EnsemblMetazoa"/>
        </authorList>
    </citation>
    <scope>IDENTIFICATION</scope>
    <source>
        <strain evidence="1">SANGQUA</strain>
    </source>
</reference>
<protein>
    <submittedName>
        <fullName evidence="1">Uncharacterized protein</fullName>
    </submittedName>
</protein>
<dbReference type="VEuPathDB" id="VectorBase:AQUA007836"/>